<dbReference type="AlphaFoldDB" id="A0A7J7D475"/>
<name>A0A7J7D475_TRIWF</name>
<dbReference type="Proteomes" id="UP000593562">
    <property type="component" value="Unassembled WGS sequence"/>
</dbReference>
<dbReference type="EMBL" id="JAAARO010000010">
    <property type="protein sequence ID" value="KAF5741140.1"/>
    <property type="molecule type" value="Genomic_DNA"/>
</dbReference>
<organism evidence="1 2">
    <name type="scientific">Tripterygium wilfordii</name>
    <name type="common">Thunder God vine</name>
    <dbReference type="NCBI Taxonomy" id="458696"/>
    <lineage>
        <taxon>Eukaryota</taxon>
        <taxon>Viridiplantae</taxon>
        <taxon>Streptophyta</taxon>
        <taxon>Embryophyta</taxon>
        <taxon>Tracheophyta</taxon>
        <taxon>Spermatophyta</taxon>
        <taxon>Magnoliopsida</taxon>
        <taxon>eudicotyledons</taxon>
        <taxon>Gunneridae</taxon>
        <taxon>Pentapetalae</taxon>
        <taxon>rosids</taxon>
        <taxon>fabids</taxon>
        <taxon>Celastrales</taxon>
        <taxon>Celastraceae</taxon>
        <taxon>Tripterygium</taxon>
    </lineage>
</organism>
<proteinExistence type="predicted"/>
<comment type="caution">
    <text evidence="1">The sequence shown here is derived from an EMBL/GenBank/DDBJ whole genome shotgun (WGS) entry which is preliminary data.</text>
</comment>
<evidence type="ECO:0000313" key="1">
    <source>
        <dbReference type="EMBL" id="KAF5741140.1"/>
    </source>
</evidence>
<protein>
    <submittedName>
        <fullName evidence="1">Uncharacterized protein</fullName>
    </submittedName>
</protein>
<keyword evidence="2" id="KW-1185">Reference proteome</keyword>
<dbReference type="InParanoid" id="A0A7J7D475"/>
<evidence type="ECO:0000313" key="2">
    <source>
        <dbReference type="Proteomes" id="UP000593562"/>
    </source>
</evidence>
<reference evidence="1 2" key="1">
    <citation type="journal article" date="2020" name="Nat. Commun.">
        <title>Genome of Tripterygium wilfordii and identification of cytochrome P450 involved in triptolide biosynthesis.</title>
        <authorList>
            <person name="Tu L."/>
            <person name="Su P."/>
            <person name="Zhang Z."/>
            <person name="Gao L."/>
            <person name="Wang J."/>
            <person name="Hu T."/>
            <person name="Zhou J."/>
            <person name="Zhang Y."/>
            <person name="Zhao Y."/>
            <person name="Liu Y."/>
            <person name="Song Y."/>
            <person name="Tong Y."/>
            <person name="Lu Y."/>
            <person name="Yang J."/>
            <person name="Xu C."/>
            <person name="Jia M."/>
            <person name="Peters R.J."/>
            <person name="Huang L."/>
            <person name="Gao W."/>
        </authorList>
    </citation>
    <scope>NUCLEOTIDE SEQUENCE [LARGE SCALE GENOMIC DNA]</scope>
    <source>
        <strain evidence="2">cv. XIE 37</strain>
        <tissue evidence="1">Leaf</tissue>
    </source>
</reference>
<accession>A0A7J7D475</accession>
<sequence length="107" mass="11851">MSYDILAEETLLTIFTVIVGSSILDDNACKCLFHISYVFFSLTCTEWTEERHGSISTSIVNTFLAGQLLKVSSCLLEFPETNICPMKCAEESADPAIFKIHYVVTGS</sequence>
<gene>
    <name evidence="1" type="ORF">HS088_TW10G00135</name>
</gene>